<organism evidence="4">
    <name type="scientific">Streptomyces sp. SID12501</name>
    <dbReference type="NCBI Taxonomy" id="2706042"/>
    <lineage>
        <taxon>Bacteria</taxon>
        <taxon>Bacillati</taxon>
        <taxon>Actinomycetota</taxon>
        <taxon>Actinomycetes</taxon>
        <taxon>Kitasatosporales</taxon>
        <taxon>Streptomycetaceae</taxon>
        <taxon>Streptomyces</taxon>
    </lineage>
</organism>
<dbReference type="GO" id="GO:0004252">
    <property type="term" value="F:serine-type endopeptidase activity"/>
    <property type="evidence" value="ECO:0007669"/>
    <property type="project" value="InterPro"/>
</dbReference>
<dbReference type="PRINTS" id="PR00722">
    <property type="entry name" value="CHYMOTRYPSIN"/>
</dbReference>
<proteinExistence type="inferred from homology"/>
<dbReference type="SMART" id="SM00020">
    <property type="entry name" value="Tryp_SPc"/>
    <property type="match status" value="1"/>
</dbReference>
<comment type="caution">
    <text evidence="4">The sequence shown here is derived from an EMBL/GenBank/DDBJ whole genome shotgun (WGS) entry which is preliminary data.</text>
</comment>
<dbReference type="InterPro" id="IPR050430">
    <property type="entry name" value="Peptidase_S1"/>
</dbReference>
<dbReference type="GO" id="GO:0006508">
    <property type="term" value="P:proteolysis"/>
    <property type="evidence" value="ECO:0007669"/>
    <property type="project" value="UniProtKB-KW"/>
</dbReference>
<name>A0A6B3BSW6_9ACTN</name>
<keyword evidence="2" id="KW-1015">Disulfide bond</keyword>
<keyword evidence="4" id="KW-0645">Protease</keyword>
<evidence type="ECO:0000256" key="1">
    <source>
        <dbReference type="ARBA" id="ARBA00007664"/>
    </source>
</evidence>
<dbReference type="PROSITE" id="PS50240">
    <property type="entry name" value="TRYPSIN_DOM"/>
    <property type="match status" value="1"/>
</dbReference>
<dbReference type="SUPFAM" id="SSF50494">
    <property type="entry name" value="Trypsin-like serine proteases"/>
    <property type="match status" value="1"/>
</dbReference>
<evidence type="ECO:0000256" key="2">
    <source>
        <dbReference type="ARBA" id="ARBA00023157"/>
    </source>
</evidence>
<dbReference type="InterPro" id="IPR009003">
    <property type="entry name" value="Peptidase_S1_PA"/>
</dbReference>
<dbReference type="PANTHER" id="PTHR24276">
    <property type="entry name" value="POLYSERASE-RELATED"/>
    <property type="match status" value="1"/>
</dbReference>
<evidence type="ECO:0000259" key="3">
    <source>
        <dbReference type="PROSITE" id="PS50240"/>
    </source>
</evidence>
<dbReference type="Gene3D" id="2.40.10.10">
    <property type="entry name" value="Trypsin-like serine proteases"/>
    <property type="match status" value="1"/>
</dbReference>
<dbReference type="RefSeq" id="WP_164315538.1">
    <property type="nucleotide sequence ID" value="NZ_JAAGLU010000012.1"/>
</dbReference>
<feature type="domain" description="Peptidase S1" evidence="3">
    <location>
        <begin position="17"/>
        <end position="227"/>
    </location>
</feature>
<dbReference type="InterPro" id="IPR001254">
    <property type="entry name" value="Trypsin_dom"/>
</dbReference>
<dbReference type="InterPro" id="IPR043504">
    <property type="entry name" value="Peptidase_S1_PA_chymotrypsin"/>
</dbReference>
<comment type="similarity">
    <text evidence="1">Belongs to the peptidase S1 family.</text>
</comment>
<dbReference type="Pfam" id="PF00089">
    <property type="entry name" value="Trypsin"/>
    <property type="match status" value="1"/>
</dbReference>
<accession>A0A6B3BSW6</accession>
<reference evidence="4" key="1">
    <citation type="submission" date="2020-01" db="EMBL/GenBank/DDBJ databases">
        <title>Insect and environment-associated Actinomycetes.</title>
        <authorList>
            <person name="Currrie C."/>
            <person name="Chevrette M."/>
            <person name="Carlson C."/>
            <person name="Stubbendieck R."/>
            <person name="Wendt-Pienkowski E."/>
        </authorList>
    </citation>
    <scope>NUCLEOTIDE SEQUENCE</scope>
    <source>
        <strain evidence="4">SID12501</strain>
    </source>
</reference>
<keyword evidence="4" id="KW-0378">Hydrolase</keyword>
<dbReference type="CDD" id="cd00190">
    <property type="entry name" value="Tryp_SPc"/>
    <property type="match status" value="1"/>
</dbReference>
<dbReference type="EMBL" id="JAAGLU010000012">
    <property type="protein sequence ID" value="NEC87439.1"/>
    <property type="molecule type" value="Genomic_DNA"/>
</dbReference>
<sequence>MQAAVADEGDGGVSANIIDGEAATSSDGMAAVHYNGVFRCSASIVDNYWILTAKHCLYDQGSRLDDDKFTVRVKSLNRSSGGGVVDVAFTKARADNDIAMMKLSRSANAEPVRLATAHPVVGVTTYAFGWGSTTFGGGASSVLKRAELKVVSNNGVDYYGGRAIDVTGINGVACFGDSGGPLFKLVDGLRYQVGVLSGDNNPYCEYGEPDSYASTPESLDWITRVMADF</sequence>
<dbReference type="AlphaFoldDB" id="A0A6B3BSW6"/>
<evidence type="ECO:0000313" key="4">
    <source>
        <dbReference type="EMBL" id="NEC87439.1"/>
    </source>
</evidence>
<gene>
    <name evidence="4" type="ORF">G3I71_16760</name>
</gene>
<dbReference type="PANTHER" id="PTHR24276:SF91">
    <property type="entry name" value="AT26814P-RELATED"/>
    <property type="match status" value="1"/>
</dbReference>
<dbReference type="InterPro" id="IPR001314">
    <property type="entry name" value="Peptidase_S1A"/>
</dbReference>
<protein>
    <submittedName>
        <fullName evidence="4">Serine protease</fullName>
    </submittedName>
</protein>